<evidence type="ECO:0000313" key="5">
    <source>
        <dbReference type="Proteomes" id="UP001153618"/>
    </source>
</evidence>
<dbReference type="Gene3D" id="3.40.630.30">
    <property type="match status" value="1"/>
</dbReference>
<organism evidence="4 5">
    <name type="scientific">Penicillium olsonii</name>
    <dbReference type="NCBI Taxonomy" id="99116"/>
    <lineage>
        <taxon>Eukaryota</taxon>
        <taxon>Fungi</taxon>
        <taxon>Dikarya</taxon>
        <taxon>Ascomycota</taxon>
        <taxon>Pezizomycotina</taxon>
        <taxon>Eurotiomycetes</taxon>
        <taxon>Eurotiomycetidae</taxon>
        <taxon>Eurotiales</taxon>
        <taxon>Aspergillaceae</taxon>
        <taxon>Penicillium</taxon>
    </lineage>
</organism>
<gene>
    <name evidence="4" type="ORF">POLS_LOCUS8770</name>
</gene>
<reference evidence="4" key="1">
    <citation type="submission" date="2021-07" db="EMBL/GenBank/DDBJ databases">
        <authorList>
            <person name="Branca A.L. A."/>
        </authorList>
    </citation>
    <scope>NUCLEOTIDE SEQUENCE</scope>
</reference>
<dbReference type="GO" id="GO:0016747">
    <property type="term" value="F:acyltransferase activity, transferring groups other than amino-acyl groups"/>
    <property type="evidence" value="ECO:0007669"/>
    <property type="project" value="InterPro"/>
</dbReference>
<protein>
    <recommendedName>
        <fullName evidence="3">N-acetyltransferase domain-containing protein</fullName>
    </recommendedName>
</protein>
<evidence type="ECO:0000256" key="1">
    <source>
        <dbReference type="ARBA" id="ARBA00022679"/>
    </source>
</evidence>
<comment type="caution">
    <text evidence="4">The sequence shown here is derived from an EMBL/GenBank/DDBJ whole genome shotgun (WGS) entry which is preliminary data.</text>
</comment>
<dbReference type="AlphaFoldDB" id="A0A9W4I7M0"/>
<dbReference type="InterPro" id="IPR050832">
    <property type="entry name" value="Bact_Acetyltransf"/>
</dbReference>
<sequence>MKIPPVYSSIPFKPHPSFPSVAVHKMTKTELKFRTATSDDAPQLQQLVESAFRAQDTRANWTDKLGISSDFRIHVNDIMTMIAKPESVLLVATTQDGALAGTIGTSKLDDQHARLFMLAVDQNRQCGGLGRQILAYAEGYGQRTWGVNCFGLNVLSGRDQLMAWYSRQGYEETGETTPFPREKHESLALPDDLCFIEFEKKTL</sequence>
<dbReference type="CDD" id="cd04301">
    <property type="entry name" value="NAT_SF"/>
    <property type="match status" value="1"/>
</dbReference>
<keyword evidence="5" id="KW-1185">Reference proteome</keyword>
<dbReference type="PANTHER" id="PTHR43877">
    <property type="entry name" value="AMINOALKYLPHOSPHONATE N-ACETYLTRANSFERASE-RELATED-RELATED"/>
    <property type="match status" value="1"/>
</dbReference>
<dbReference type="OrthoDB" id="5689at2759"/>
<keyword evidence="2" id="KW-0012">Acyltransferase</keyword>
<dbReference type="Proteomes" id="UP001153618">
    <property type="component" value="Unassembled WGS sequence"/>
</dbReference>
<feature type="domain" description="N-acetyltransferase" evidence="3">
    <location>
        <begin position="31"/>
        <end position="192"/>
    </location>
</feature>
<keyword evidence="1" id="KW-0808">Transferase</keyword>
<dbReference type="InterPro" id="IPR016181">
    <property type="entry name" value="Acyl_CoA_acyltransferase"/>
</dbReference>
<dbReference type="PANTHER" id="PTHR43877:SF2">
    <property type="entry name" value="AMINOALKYLPHOSPHONATE N-ACETYLTRANSFERASE-RELATED"/>
    <property type="match status" value="1"/>
</dbReference>
<dbReference type="SUPFAM" id="SSF55729">
    <property type="entry name" value="Acyl-CoA N-acyltransferases (Nat)"/>
    <property type="match status" value="1"/>
</dbReference>
<accession>A0A9W4I7M0</accession>
<dbReference type="Pfam" id="PF00583">
    <property type="entry name" value="Acetyltransf_1"/>
    <property type="match status" value="1"/>
</dbReference>
<evidence type="ECO:0000259" key="3">
    <source>
        <dbReference type="PROSITE" id="PS51186"/>
    </source>
</evidence>
<name>A0A9W4I7M0_PENOL</name>
<proteinExistence type="predicted"/>
<dbReference type="PROSITE" id="PS51186">
    <property type="entry name" value="GNAT"/>
    <property type="match status" value="1"/>
</dbReference>
<evidence type="ECO:0000313" key="4">
    <source>
        <dbReference type="EMBL" id="CAG8250747.1"/>
    </source>
</evidence>
<dbReference type="InterPro" id="IPR000182">
    <property type="entry name" value="GNAT_dom"/>
</dbReference>
<evidence type="ECO:0000256" key="2">
    <source>
        <dbReference type="ARBA" id="ARBA00023315"/>
    </source>
</evidence>
<dbReference type="EMBL" id="CAJVOS010000071">
    <property type="protein sequence ID" value="CAG8250747.1"/>
    <property type="molecule type" value="Genomic_DNA"/>
</dbReference>